<organism evidence="6 7">
    <name type="scientific">Agromyces badenianii</name>
    <dbReference type="NCBI Taxonomy" id="2080742"/>
    <lineage>
        <taxon>Bacteria</taxon>
        <taxon>Bacillati</taxon>
        <taxon>Actinomycetota</taxon>
        <taxon>Actinomycetes</taxon>
        <taxon>Micrococcales</taxon>
        <taxon>Microbacteriaceae</taxon>
        <taxon>Agromyces</taxon>
    </lineage>
</organism>
<dbReference type="InterPro" id="IPR011701">
    <property type="entry name" value="MFS"/>
</dbReference>
<gene>
    <name evidence="6" type="ORF">DCE93_13340</name>
</gene>
<evidence type="ECO:0000313" key="7">
    <source>
        <dbReference type="Proteomes" id="UP000244729"/>
    </source>
</evidence>
<accession>A0A2S0WYR8</accession>
<dbReference type="Pfam" id="PF07690">
    <property type="entry name" value="MFS_1"/>
    <property type="match status" value="1"/>
</dbReference>
<keyword evidence="3" id="KW-0812">Transmembrane</keyword>
<dbReference type="InterPro" id="IPR036259">
    <property type="entry name" value="MFS_trans_sf"/>
</dbReference>
<dbReference type="GO" id="GO:0005886">
    <property type="term" value="C:plasma membrane"/>
    <property type="evidence" value="ECO:0007669"/>
    <property type="project" value="UniProtKB-SubCell"/>
</dbReference>
<dbReference type="RefSeq" id="WP_108596303.1">
    <property type="nucleotide sequence ID" value="NZ_CP028913.1"/>
</dbReference>
<dbReference type="Proteomes" id="UP000244729">
    <property type="component" value="Chromosome"/>
</dbReference>
<dbReference type="SUPFAM" id="SSF103473">
    <property type="entry name" value="MFS general substrate transporter"/>
    <property type="match status" value="1"/>
</dbReference>
<evidence type="ECO:0000256" key="5">
    <source>
        <dbReference type="ARBA" id="ARBA00023136"/>
    </source>
</evidence>
<sequence>MTPSTPVDSTSSASTPTVAPPFPWLGLLVLAAAVFLSVTIEMIPTGLLPDMSRELQVGEPLIGLLVTVFAATVVVLTVPLASLTKRVPRRTLIVITLAVLAVSCVLTALAPNYGTVLATRILGGAAHGLFWSVVGAYAGHLVPKEQLARAVSISVAGGSLAFVLGVPLGTALGQAFGWRLAFAGIGALTLLGALLVWRFLPPVRHHAGEADAAPLRLRGDATFVPVLVVCLITAVTMVGAYTFYTYVAPFITDVMGMAPSAISPMLLAYGIAGAVGLLLAGTLLGRRPTVGLAVALIATALGVAGLALFPQVPGVGIACFLLWGTAFGALPPMLNTRLLHSASARIRDAAASFYTTAFNTGIGGGALLGAVLYSVIGLGGLPWVFVALLVCSTAALVWTALVNRVRR</sequence>
<keyword evidence="2" id="KW-1003">Cell membrane</keyword>
<dbReference type="CDD" id="cd17324">
    <property type="entry name" value="MFS_NepI_like"/>
    <property type="match status" value="1"/>
</dbReference>
<evidence type="ECO:0000256" key="1">
    <source>
        <dbReference type="ARBA" id="ARBA00004651"/>
    </source>
</evidence>
<dbReference type="PROSITE" id="PS50850">
    <property type="entry name" value="MFS"/>
    <property type="match status" value="1"/>
</dbReference>
<evidence type="ECO:0000313" key="6">
    <source>
        <dbReference type="EMBL" id="AWB96507.1"/>
    </source>
</evidence>
<name>A0A2S0WYR8_9MICO</name>
<keyword evidence="5" id="KW-0472">Membrane</keyword>
<dbReference type="GO" id="GO:0022857">
    <property type="term" value="F:transmembrane transporter activity"/>
    <property type="evidence" value="ECO:0007669"/>
    <property type="project" value="InterPro"/>
</dbReference>
<dbReference type="KEGG" id="agm:DCE93_13340"/>
<reference evidence="6 7" key="1">
    <citation type="submission" date="2018-04" db="EMBL/GenBank/DDBJ databases">
        <authorList>
            <person name="Li J."/>
        </authorList>
    </citation>
    <scope>NUCLEOTIDE SEQUENCE [LARGE SCALE GENOMIC DNA]</scope>
    <source>
        <strain evidence="7">30A</strain>
    </source>
</reference>
<comment type="subcellular location">
    <subcellularLocation>
        <location evidence="1">Cell membrane</location>
        <topology evidence="1">Multi-pass membrane protein</topology>
    </subcellularLocation>
</comment>
<keyword evidence="4" id="KW-1133">Transmembrane helix</keyword>
<evidence type="ECO:0000256" key="4">
    <source>
        <dbReference type="ARBA" id="ARBA00022989"/>
    </source>
</evidence>
<dbReference type="EMBL" id="CP028913">
    <property type="protein sequence ID" value="AWB96507.1"/>
    <property type="molecule type" value="Genomic_DNA"/>
</dbReference>
<dbReference type="PANTHER" id="PTHR43124:SF4">
    <property type="entry name" value="SUGAR EFFLUX TRANSPORTER"/>
    <property type="match status" value="1"/>
</dbReference>
<proteinExistence type="predicted"/>
<protein>
    <submittedName>
        <fullName evidence="6">MFS transporter</fullName>
    </submittedName>
</protein>
<evidence type="ECO:0000256" key="3">
    <source>
        <dbReference type="ARBA" id="ARBA00022692"/>
    </source>
</evidence>
<dbReference type="Gene3D" id="1.20.1250.20">
    <property type="entry name" value="MFS general substrate transporter like domains"/>
    <property type="match status" value="1"/>
</dbReference>
<dbReference type="InterPro" id="IPR020846">
    <property type="entry name" value="MFS_dom"/>
</dbReference>
<dbReference type="AlphaFoldDB" id="A0A2S0WYR8"/>
<keyword evidence="7" id="KW-1185">Reference proteome</keyword>
<dbReference type="OrthoDB" id="2810795at2"/>
<dbReference type="PANTHER" id="PTHR43124">
    <property type="entry name" value="PURINE EFFLUX PUMP PBUE"/>
    <property type="match status" value="1"/>
</dbReference>
<dbReference type="InterPro" id="IPR050189">
    <property type="entry name" value="MFS_Efflux_Transporters"/>
</dbReference>
<evidence type="ECO:0000256" key="2">
    <source>
        <dbReference type="ARBA" id="ARBA00022475"/>
    </source>
</evidence>